<dbReference type="PROSITE" id="PS00108">
    <property type="entry name" value="PROTEIN_KINASE_ST"/>
    <property type="match status" value="2"/>
</dbReference>
<evidence type="ECO:0000256" key="3">
    <source>
        <dbReference type="ARBA" id="ARBA00022536"/>
    </source>
</evidence>
<evidence type="ECO:0000256" key="13">
    <source>
        <dbReference type="SAM" id="SignalP"/>
    </source>
</evidence>
<dbReference type="PROSITE" id="PS01187">
    <property type="entry name" value="EGF_CA"/>
    <property type="match status" value="2"/>
</dbReference>
<dbReference type="GO" id="GO:0005509">
    <property type="term" value="F:calcium ion binding"/>
    <property type="evidence" value="ECO:0007669"/>
    <property type="project" value="InterPro"/>
</dbReference>
<keyword evidence="12" id="KW-0812">Transmembrane</keyword>
<dbReference type="SMART" id="SM00179">
    <property type="entry name" value="EGF_CA"/>
    <property type="match status" value="2"/>
</dbReference>
<dbReference type="InterPro" id="IPR000152">
    <property type="entry name" value="EGF-type_Asp/Asn_hydroxyl_site"/>
</dbReference>
<evidence type="ECO:0000256" key="1">
    <source>
        <dbReference type="ARBA" id="ARBA00004479"/>
    </source>
</evidence>
<dbReference type="Pfam" id="PF07645">
    <property type="entry name" value="EGF_CA"/>
    <property type="match status" value="2"/>
</dbReference>
<feature type="transmembrane region" description="Helical" evidence="12">
    <location>
        <begin position="392"/>
        <end position="413"/>
    </location>
</feature>
<dbReference type="Gene3D" id="2.10.25.10">
    <property type="entry name" value="Laminin"/>
    <property type="match status" value="2"/>
</dbReference>
<feature type="region of interest" description="Disordered" evidence="11">
    <location>
        <begin position="113"/>
        <end position="134"/>
    </location>
</feature>
<keyword evidence="3 10" id="KW-0245">EGF-like domain</keyword>
<keyword evidence="8" id="KW-1015">Disulfide bond</keyword>
<evidence type="ECO:0008006" key="18">
    <source>
        <dbReference type="Google" id="ProtNLM"/>
    </source>
</evidence>
<feature type="domain" description="EGF-like" evidence="15">
    <location>
        <begin position="337"/>
        <end position="379"/>
    </location>
</feature>
<dbReference type="SUPFAM" id="SSF56112">
    <property type="entry name" value="Protein kinase-like (PK-like)"/>
    <property type="match status" value="2"/>
</dbReference>
<dbReference type="PANTHER" id="PTHR27005">
    <property type="entry name" value="WALL-ASSOCIATED RECEPTOR KINASE-LIKE 21"/>
    <property type="match status" value="1"/>
</dbReference>
<dbReference type="InterPro" id="IPR011009">
    <property type="entry name" value="Kinase-like_dom_sf"/>
</dbReference>
<evidence type="ECO:0000256" key="11">
    <source>
        <dbReference type="SAM" id="MobiDB-lite"/>
    </source>
</evidence>
<dbReference type="InterPro" id="IPR000742">
    <property type="entry name" value="EGF"/>
</dbReference>
<reference evidence="16" key="2">
    <citation type="submission" date="2015-06" db="UniProtKB">
        <authorList>
            <consortium name="EnsemblPlants"/>
        </authorList>
    </citation>
    <scope>IDENTIFICATION</scope>
</reference>
<keyword evidence="7" id="KW-0067">ATP-binding</keyword>
<dbReference type="Gene3D" id="1.10.510.10">
    <property type="entry name" value="Transferase(Phosphotransferase) domain 1"/>
    <property type="match status" value="2"/>
</dbReference>
<dbReference type="Gramene" id="ORUFI04G10360.1">
    <property type="protein sequence ID" value="ORUFI04G10360.1"/>
    <property type="gene ID" value="ORUFI04G10360"/>
</dbReference>
<evidence type="ECO:0000256" key="7">
    <source>
        <dbReference type="ARBA" id="ARBA00022840"/>
    </source>
</evidence>
<keyword evidence="2" id="KW-0723">Serine/threonine-protein kinase</keyword>
<dbReference type="STRING" id="4529.A0A0E0P7W6"/>
<evidence type="ECO:0000256" key="2">
    <source>
        <dbReference type="ARBA" id="ARBA00022527"/>
    </source>
</evidence>
<dbReference type="FunFam" id="1.10.510.10:FF:000473">
    <property type="entry name" value="Putative wall-associated kinase"/>
    <property type="match status" value="2"/>
</dbReference>
<dbReference type="SMART" id="SM00181">
    <property type="entry name" value="EGF"/>
    <property type="match status" value="4"/>
</dbReference>
<keyword evidence="4" id="KW-0808">Transferase</keyword>
<feature type="signal peptide" evidence="13">
    <location>
        <begin position="1"/>
        <end position="22"/>
    </location>
</feature>
<dbReference type="InterPro" id="IPR049883">
    <property type="entry name" value="NOTCH1_EGF-like"/>
</dbReference>
<comment type="caution">
    <text evidence="10">Lacks conserved residue(s) required for the propagation of feature annotation.</text>
</comment>
<accession>A0A0E0P7W6</accession>
<dbReference type="Gene3D" id="3.30.200.20">
    <property type="entry name" value="Phosphorylase Kinase, domain 1"/>
    <property type="match status" value="2"/>
</dbReference>
<dbReference type="CDD" id="cd00054">
    <property type="entry name" value="EGF_CA"/>
    <property type="match status" value="2"/>
</dbReference>
<dbReference type="SUPFAM" id="SSF57196">
    <property type="entry name" value="EGF/Laminin"/>
    <property type="match status" value="2"/>
</dbReference>
<keyword evidence="12" id="KW-0472">Membrane</keyword>
<organism evidence="16 17">
    <name type="scientific">Oryza rufipogon</name>
    <name type="common">Brownbeard rice</name>
    <name type="synonym">Asian wild rice</name>
    <dbReference type="NCBI Taxonomy" id="4529"/>
    <lineage>
        <taxon>Eukaryota</taxon>
        <taxon>Viridiplantae</taxon>
        <taxon>Streptophyta</taxon>
        <taxon>Embryophyta</taxon>
        <taxon>Tracheophyta</taxon>
        <taxon>Spermatophyta</taxon>
        <taxon>Magnoliopsida</taxon>
        <taxon>Liliopsida</taxon>
        <taxon>Poales</taxon>
        <taxon>Poaceae</taxon>
        <taxon>BOP clade</taxon>
        <taxon>Oryzoideae</taxon>
        <taxon>Oryzeae</taxon>
        <taxon>Oryzinae</taxon>
        <taxon>Oryza</taxon>
    </lineage>
</organism>
<dbReference type="GO" id="GO:0007166">
    <property type="term" value="P:cell surface receptor signaling pathway"/>
    <property type="evidence" value="ECO:0007669"/>
    <property type="project" value="InterPro"/>
</dbReference>
<keyword evidence="5 13" id="KW-0732">Signal</keyword>
<sequence>MSFHKIAAVALVLWLGVASSMARLPAVGALPPAPSSNCQRTCGDVYIPYPFGIGDDQSSPDHCAWAAGFYVSCKGNVPFVANVELLNISLQGQARVMNSISSYCYSKPKGPISANKAPPAPVLGGGTGNPKPDDPGNIMKSSGWFLDLTNWPYRFSDSQNKFTVIGCRTLAYISDEDDVGRYMSGCVSVCVGGNVSNAMNGFCSGIGCCQTAIPMDLQYYKVLFDPRMNTTGIYNETPCSYAVLMDSSSFTFSTSYLTSTAFNNSYGRRRRGQVPLVLDWAIRDASSCVEAKKNIDSYACVSSNSICLDSRNGPGYFCNCSKGYQGNPYLQGDGCKDIDECEYKINYPCYGVCKNKPGGFDCSCPPGFQGNATIQGGCQKEPVGTLTLRAKLAIGGVVCVLIGLICFLGWEVIQHKRSIKKQTMLRQRDEYFQQHGGQLLLEMMKVEGNVAFTLYEREQIEAATNNFNKENIIGEGGQGTVYKAVLDGIAVAIKRCKEVDESRKMDFLQELVILCRVNHPNIVKLLGCCLQFEAPMLISEFVQNKTLQELLEHQRSRRCLVTLGTRLRIAAESADALAHLHSLPHPILHGDVKPANILLDEGWVAKVSDFGCSTIDEKTQPVPKGTPGYLDPDYLLEYQLTAKNDVYSFGVILLELLTGKRPLSKERKCLTSMFHEAMADGTLLDFMDSDIVFEGSIGVIHQIALLTSQCLAFPGSMRPTMRQVAEELRRLALSDEVQQFQQPPLVLDGLIFTEMGNTTSSRYITSNTSGARVRNHISYACYNNSTRQIDSNVWELNLTGTGYRISDSANKLTVIGCRTLAYIADQDYVGKYMSGCVSVCRRGELIGVTNNTCSGKDCCQTAIPEGLDYYQVWFEESMNTSGIYNQTPCSYAVLMEASNFSFSTTYLTSPFEFNNTYGGKAPVVLDWTIQTANTCKEAEVNLESYACKSDNVKCIDSFDRTGYICSCQDGYQGNPYLQGSNGCHDINECQHGESYPCYGDCYNKPGSFDCLCHAGSSGNATIQGGCRKDLLSPTLCTNCRKTRLAIGVVASVLAGLFGFLGWEVIRHKQKIKRQALLRQTDEFFQQHGGQILLEMMKADGNDEFTLYKRGEIETATNNFSKAHVIGEGGQGTVYKAVIDGVAVAIKKCKEIDESRKMEFVQELVILCRVSHPNIVKLLGCCLQFEAPMLVYEFVQNKTLQELLDLQRSRRFHVTLGTRLRIAAESADALSHLHSLPHPILHGDVKTANILLANGLVAKVSDFGCSTIDERTQAVPKGTPGYIDPDYLVEYQLTTRNDVYSFGVILLELLTGRRPLSKERKSLTLMFQEARSNGTLIELLDSDIVDETSMRVIKRAADLVSQCLVVPGTTRPSMTLVAVELRRLAEADEVKRSPQPPLVLEDLRFMDMGSTTNTLYGESRTSGAYSLEKKAVLSIEFAR</sequence>
<dbReference type="InterPro" id="IPR018097">
    <property type="entry name" value="EGF_Ca-bd_CS"/>
</dbReference>
<protein>
    <recommendedName>
        <fullName evidence="18">Protein kinase domain-containing protein</fullName>
    </recommendedName>
</protein>
<dbReference type="eggNOG" id="ENOG502QQPF">
    <property type="taxonomic scope" value="Eukaryota"/>
</dbReference>
<dbReference type="InterPro" id="IPR000719">
    <property type="entry name" value="Prot_kinase_dom"/>
</dbReference>
<evidence type="ECO:0000313" key="17">
    <source>
        <dbReference type="Proteomes" id="UP000008022"/>
    </source>
</evidence>
<dbReference type="InterPro" id="IPR001881">
    <property type="entry name" value="EGF-like_Ca-bd_dom"/>
</dbReference>
<dbReference type="SMART" id="SM00220">
    <property type="entry name" value="S_TKc"/>
    <property type="match status" value="2"/>
</dbReference>
<dbReference type="InterPro" id="IPR008271">
    <property type="entry name" value="Ser/Thr_kinase_AS"/>
</dbReference>
<evidence type="ECO:0000256" key="10">
    <source>
        <dbReference type="PROSITE-ProRule" id="PRU00076"/>
    </source>
</evidence>
<dbReference type="HOGENOM" id="CLU_000288_43_8_1"/>
<reference evidence="17" key="1">
    <citation type="submission" date="2013-06" db="EMBL/GenBank/DDBJ databases">
        <authorList>
            <person name="Zhao Q."/>
        </authorList>
    </citation>
    <scope>NUCLEOTIDE SEQUENCE</scope>
    <source>
        <strain evidence="17">cv. W1943</strain>
    </source>
</reference>
<dbReference type="InterPro" id="IPR045274">
    <property type="entry name" value="WAK-like"/>
</dbReference>
<evidence type="ECO:0000256" key="5">
    <source>
        <dbReference type="ARBA" id="ARBA00022729"/>
    </source>
</evidence>
<evidence type="ECO:0000256" key="9">
    <source>
        <dbReference type="ARBA" id="ARBA00023180"/>
    </source>
</evidence>
<dbReference type="PROSITE" id="PS00010">
    <property type="entry name" value="ASX_HYDROXYL"/>
    <property type="match status" value="1"/>
</dbReference>
<feature type="transmembrane region" description="Helical" evidence="12">
    <location>
        <begin position="1044"/>
        <end position="1062"/>
    </location>
</feature>
<keyword evidence="12" id="KW-1133">Transmembrane helix</keyword>
<evidence type="ECO:0000259" key="15">
    <source>
        <dbReference type="PROSITE" id="PS50026"/>
    </source>
</evidence>
<evidence type="ECO:0000256" key="8">
    <source>
        <dbReference type="ARBA" id="ARBA00023157"/>
    </source>
</evidence>
<dbReference type="GO" id="GO:0005886">
    <property type="term" value="C:plasma membrane"/>
    <property type="evidence" value="ECO:0007669"/>
    <property type="project" value="TreeGrafter"/>
</dbReference>
<feature type="domain" description="Protein kinase" evidence="14">
    <location>
        <begin position="467"/>
        <end position="733"/>
    </location>
</feature>
<dbReference type="PROSITE" id="PS50026">
    <property type="entry name" value="EGF_3"/>
    <property type="match status" value="1"/>
</dbReference>
<proteinExistence type="predicted"/>
<evidence type="ECO:0000256" key="12">
    <source>
        <dbReference type="SAM" id="Phobius"/>
    </source>
</evidence>
<dbReference type="Pfam" id="PF13947">
    <property type="entry name" value="GUB_WAK_bind"/>
    <property type="match status" value="1"/>
</dbReference>
<dbReference type="PROSITE" id="PS50011">
    <property type="entry name" value="PROTEIN_KINASE_DOM"/>
    <property type="match status" value="2"/>
</dbReference>
<keyword evidence="17" id="KW-1185">Reference proteome</keyword>
<keyword evidence="2" id="KW-0418">Kinase</keyword>
<evidence type="ECO:0000256" key="6">
    <source>
        <dbReference type="ARBA" id="ARBA00022741"/>
    </source>
</evidence>
<dbReference type="EnsemblPlants" id="ORUFI04G10360.1">
    <property type="protein sequence ID" value="ORUFI04G10360.1"/>
    <property type="gene ID" value="ORUFI04G10360"/>
</dbReference>
<dbReference type="Proteomes" id="UP000008022">
    <property type="component" value="Unassembled WGS sequence"/>
</dbReference>
<dbReference type="FunFam" id="2.10.25.10:FF:000355">
    <property type="entry name" value="Wall-associated receptor kinase 3"/>
    <property type="match status" value="2"/>
</dbReference>
<keyword evidence="6" id="KW-0547">Nucleotide-binding</keyword>
<feature type="domain" description="Protein kinase" evidence="14">
    <location>
        <begin position="1119"/>
        <end position="1383"/>
    </location>
</feature>
<dbReference type="InterPro" id="IPR025287">
    <property type="entry name" value="WAK_GUB"/>
</dbReference>
<dbReference type="Pfam" id="PF00069">
    <property type="entry name" value="Pkinase"/>
    <property type="match status" value="2"/>
</dbReference>
<evidence type="ECO:0000256" key="4">
    <source>
        <dbReference type="ARBA" id="ARBA00022679"/>
    </source>
</evidence>
<comment type="subcellular location">
    <subcellularLocation>
        <location evidence="1">Membrane</location>
        <topology evidence="1">Single-pass type I membrane protein</topology>
    </subcellularLocation>
</comment>
<dbReference type="PANTHER" id="PTHR27005:SF37">
    <property type="entry name" value="OS04G0367600 PROTEIN"/>
    <property type="match status" value="1"/>
</dbReference>
<keyword evidence="9" id="KW-0325">Glycoprotein</keyword>
<dbReference type="GO" id="GO:0004674">
    <property type="term" value="F:protein serine/threonine kinase activity"/>
    <property type="evidence" value="ECO:0007669"/>
    <property type="project" value="UniProtKB-KW"/>
</dbReference>
<evidence type="ECO:0000259" key="14">
    <source>
        <dbReference type="PROSITE" id="PS50011"/>
    </source>
</evidence>
<feature type="chain" id="PRO_5002370008" description="Protein kinase domain-containing protein" evidence="13">
    <location>
        <begin position="23"/>
        <end position="1438"/>
    </location>
</feature>
<dbReference type="GO" id="GO:0030247">
    <property type="term" value="F:polysaccharide binding"/>
    <property type="evidence" value="ECO:0007669"/>
    <property type="project" value="InterPro"/>
</dbReference>
<evidence type="ECO:0000313" key="16">
    <source>
        <dbReference type="EnsemblPlants" id="ORUFI04G10360.1"/>
    </source>
</evidence>
<dbReference type="FunFam" id="3.30.200.20:FF:000582">
    <property type="entry name" value="Os04g0370900 protein"/>
    <property type="match status" value="2"/>
</dbReference>
<name>A0A0E0P7W6_ORYRU</name>
<dbReference type="GO" id="GO:0005524">
    <property type="term" value="F:ATP binding"/>
    <property type="evidence" value="ECO:0007669"/>
    <property type="project" value="UniProtKB-KW"/>
</dbReference>